<sequence length="415" mass="44485">MSHIVNIPAPNVPFFTPIQSPPSGTAVEEDDATPSLFKPIKIRGLELHNRIVVSPMCQYSSVDGMMTPWHTAHLGGIISRGPGLTFTEALAVSPEGRITPEDAGIWNAEQEGPLRDIIAFAHSQGQKVALQIGHAGRKASTVAPWLDMKATASAAAGGWPDALVAPSAIAYSEASPVPRELTKDGIRAVVVAHAEAARRAVRIGADAVEVHNAHGYLLHEFLSPVSNQRTDEYGGSFENRIRATLEVVDAVRASIPAAMPLFLRISATDWLEEEMPDTPSWRLEDTVRLAGILAEHGVDVIDISSSGLHPKQRIRVGTDPAYQAFLSKAVKLAHGDKILVSAVGSIKTGPIAQGILNAGKADLIFVGRAFQKNPGLVWQFADELGVRLRVARQTEWAFSGRSGMGKPPLESNSKM</sequence>
<gene>
    <name evidence="1" type="ORF">FA95DRAFT_1600083</name>
</gene>
<proteinExistence type="predicted"/>
<protein>
    <submittedName>
        <fullName evidence="1">FMN-linked oxidoreductase</fullName>
    </submittedName>
</protein>
<comment type="caution">
    <text evidence="1">The sequence shown here is derived from an EMBL/GenBank/DDBJ whole genome shotgun (WGS) entry which is preliminary data.</text>
</comment>
<evidence type="ECO:0000313" key="2">
    <source>
        <dbReference type="Proteomes" id="UP000814033"/>
    </source>
</evidence>
<name>A0ACB8R3Y3_9AGAM</name>
<organism evidence="1 2">
    <name type="scientific">Auriscalpium vulgare</name>
    <dbReference type="NCBI Taxonomy" id="40419"/>
    <lineage>
        <taxon>Eukaryota</taxon>
        <taxon>Fungi</taxon>
        <taxon>Dikarya</taxon>
        <taxon>Basidiomycota</taxon>
        <taxon>Agaricomycotina</taxon>
        <taxon>Agaricomycetes</taxon>
        <taxon>Russulales</taxon>
        <taxon>Auriscalpiaceae</taxon>
        <taxon>Auriscalpium</taxon>
    </lineage>
</organism>
<reference evidence="1" key="2">
    <citation type="journal article" date="2022" name="New Phytol.">
        <title>Evolutionary transition to the ectomycorrhizal habit in the genomes of a hyperdiverse lineage of mushroom-forming fungi.</title>
        <authorList>
            <person name="Looney B."/>
            <person name="Miyauchi S."/>
            <person name="Morin E."/>
            <person name="Drula E."/>
            <person name="Courty P.E."/>
            <person name="Kohler A."/>
            <person name="Kuo A."/>
            <person name="LaButti K."/>
            <person name="Pangilinan J."/>
            <person name="Lipzen A."/>
            <person name="Riley R."/>
            <person name="Andreopoulos W."/>
            <person name="He G."/>
            <person name="Johnson J."/>
            <person name="Nolan M."/>
            <person name="Tritt A."/>
            <person name="Barry K.W."/>
            <person name="Grigoriev I.V."/>
            <person name="Nagy L.G."/>
            <person name="Hibbett D."/>
            <person name="Henrissat B."/>
            <person name="Matheny P.B."/>
            <person name="Labbe J."/>
            <person name="Martin F.M."/>
        </authorList>
    </citation>
    <scope>NUCLEOTIDE SEQUENCE</scope>
    <source>
        <strain evidence="1">FP105234-sp</strain>
    </source>
</reference>
<evidence type="ECO:0000313" key="1">
    <source>
        <dbReference type="EMBL" id="KAI0038587.1"/>
    </source>
</evidence>
<dbReference type="Proteomes" id="UP000814033">
    <property type="component" value="Unassembled WGS sequence"/>
</dbReference>
<dbReference type="EMBL" id="MU276459">
    <property type="protein sequence ID" value="KAI0038587.1"/>
    <property type="molecule type" value="Genomic_DNA"/>
</dbReference>
<keyword evidence="2" id="KW-1185">Reference proteome</keyword>
<accession>A0ACB8R3Y3</accession>
<reference evidence="1" key="1">
    <citation type="submission" date="2021-02" db="EMBL/GenBank/DDBJ databases">
        <authorList>
            <consortium name="DOE Joint Genome Institute"/>
            <person name="Ahrendt S."/>
            <person name="Looney B.P."/>
            <person name="Miyauchi S."/>
            <person name="Morin E."/>
            <person name="Drula E."/>
            <person name="Courty P.E."/>
            <person name="Chicoki N."/>
            <person name="Fauchery L."/>
            <person name="Kohler A."/>
            <person name="Kuo A."/>
            <person name="Labutti K."/>
            <person name="Pangilinan J."/>
            <person name="Lipzen A."/>
            <person name="Riley R."/>
            <person name="Andreopoulos W."/>
            <person name="He G."/>
            <person name="Johnson J."/>
            <person name="Barry K.W."/>
            <person name="Grigoriev I.V."/>
            <person name="Nagy L."/>
            <person name="Hibbett D."/>
            <person name="Henrissat B."/>
            <person name="Matheny P.B."/>
            <person name="Labbe J."/>
            <person name="Martin F."/>
        </authorList>
    </citation>
    <scope>NUCLEOTIDE SEQUENCE</scope>
    <source>
        <strain evidence="1">FP105234-sp</strain>
    </source>
</reference>